<evidence type="ECO:0000313" key="2">
    <source>
        <dbReference type="EMBL" id="HGN37401.1"/>
    </source>
</evidence>
<dbReference type="PANTHER" id="PTHR12110">
    <property type="entry name" value="HYDROXYPYRUVATE ISOMERASE"/>
    <property type="match status" value="1"/>
</dbReference>
<organism evidence="2">
    <name type="scientific">Ignisphaera aggregans</name>
    <dbReference type="NCBI Taxonomy" id="334771"/>
    <lineage>
        <taxon>Archaea</taxon>
        <taxon>Thermoproteota</taxon>
        <taxon>Thermoprotei</taxon>
        <taxon>Desulfurococcales</taxon>
        <taxon>Desulfurococcaceae</taxon>
        <taxon>Ignisphaera</taxon>
    </lineage>
</organism>
<protein>
    <submittedName>
        <fullName evidence="2">Sugar phosphate isomerase/epimerase</fullName>
    </submittedName>
</protein>
<feature type="domain" description="Xylose isomerase-like TIM barrel" evidence="1">
    <location>
        <begin position="51"/>
        <end position="288"/>
    </location>
</feature>
<name>A0A7J3I9V2_9CREN</name>
<gene>
    <name evidence="2" type="ORF">ENT87_07655</name>
</gene>
<dbReference type="EMBL" id="DTAI01000227">
    <property type="protein sequence ID" value="HGN37401.1"/>
    <property type="molecule type" value="Genomic_DNA"/>
</dbReference>
<keyword evidence="2" id="KW-0413">Isomerase</keyword>
<dbReference type="Pfam" id="PF01261">
    <property type="entry name" value="AP_endonuc_2"/>
    <property type="match status" value="1"/>
</dbReference>
<dbReference type="PANTHER" id="PTHR12110:SF41">
    <property type="entry name" value="INOSOSE DEHYDRATASE"/>
    <property type="match status" value="1"/>
</dbReference>
<dbReference type="InterPro" id="IPR013022">
    <property type="entry name" value="Xyl_isomerase-like_TIM-brl"/>
</dbReference>
<accession>A0A7J3I9V2</accession>
<evidence type="ECO:0000259" key="1">
    <source>
        <dbReference type="Pfam" id="PF01261"/>
    </source>
</evidence>
<sequence>MGHGLPPLYSITQIYKFLIQLFTEYRYGCNPLSNLSIISDEISQDFEHALKVIKELGASYVELRTLWNRYIVELSDGQLRDVRKLVDRYGIKVSHVCSPTFKIYIDDERGYRDHLSILRRAIEISKFFDLGYTRIFTFWWQGSLDLYIDKIVEKFQPAIELAEEEGVHLIVENEYSCFIGTGTELRMFLDKLKSRYVKVLWDPGNAFFARETPYPYGYSKIKDQILYLHLKDASVENGKFVFKPIGKGMIDYEGQLRDVISRDRNIILSLETHYVPQSGSKEEGTRESYSGLVRIIKKVLDEL</sequence>
<dbReference type="InterPro" id="IPR050312">
    <property type="entry name" value="IolE/XylAMocC-like"/>
</dbReference>
<reference evidence="2" key="1">
    <citation type="journal article" date="2020" name="mSystems">
        <title>Genome- and Community-Level Interaction Insights into Carbon Utilization and Element Cycling Functions of Hydrothermarchaeota in Hydrothermal Sediment.</title>
        <authorList>
            <person name="Zhou Z."/>
            <person name="Liu Y."/>
            <person name="Xu W."/>
            <person name="Pan J."/>
            <person name="Luo Z.H."/>
            <person name="Li M."/>
        </authorList>
    </citation>
    <scope>NUCLEOTIDE SEQUENCE [LARGE SCALE GENOMIC DNA]</scope>
    <source>
        <strain evidence="2">SpSt-618</strain>
    </source>
</reference>
<comment type="caution">
    <text evidence="2">The sequence shown here is derived from an EMBL/GenBank/DDBJ whole genome shotgun (WGS) entry which is preliminary data.</text>
</comment>
<dbReference type="Gene3D" id="3.20.20.150">
    <property type="entry name" value="Divalent-metal-dependent TIM barrel enzymes"/>
    <property type="match status" value="1"/>
</dbReference>
<dbReference type="SUPFAM" id="SSF51658">
    <property type="entry name" value="Xylose isomerase-like"/>
    <property type="match status" value="1"/>
</dbReference>
<dbReference type="AlphaFoldDB" id="A0A7J3I9V2"/>
<proteinExistence type="predicted"/>
<dbReference type="GO" id="GO:0016853">
    <property type="term" value="F:isomerase activity"/>
    <property type="evidence" value="ECO:0007669"/>
    <property type="project" value="UniProtKB-KW"/>
</dbReference>
<dbReference type="InterPro" id="IPR036237">
    <property type="entry name" value="Xyl_isomerase-like_sf"/>
</dbReference>